<feature type="transmembrane region" description="Helical" evidence="1">
    <location>
        <begin position="16"/>
        <end position="34"/>
    </location>
</feature>
<evidence type="ECO:0000256" key="1">
    <source>
        <dbReference type="SAM" id="Phobius"/>
    </source>
</evidence>
<comment type="caution">
    <text evidence="2">The sequence shown here is derived from an EMBL/GenBank/DDBJ whole genome shotgun (WGS) entry which is preliminary data.</text>
</comment>
<keyword evidence="1" id="KW-1133">Transmembrane helix</keyword>
<evidence type="ECO:0000313" key="2">
    <source>
        <dbReference type="EMBL" id="PTQ94130.1"/>
    </source>
</evidence>
<dbReference type="EMBL" id="QAOQ01000007">
    <property type="protein sequence ID" value="PTQ94130.1"/>
    <property type="molecule type" value="Genomic_DNA"/>
</dbReference>
<dbReference type="Proteomes" id="UP000244168">
    <property type="component" value="Unassembled WGS sequence"/>
</dbReference>
<keyword evidence="1" id="KW-0812">Transmembrane</keyword>
<keyword evidence="1" id="KW-0472">Membrane</keyword>
<protein>
    <submittedName>
        <fullName evidence="2">Uncharacterized protein</fullName>
    </submittedName>
</protein>
<feature type="transmembrane region" description="Helical" evidence="1">
    <location>
        <begin position="40"/>
        <end position="59"/>
    </location>
</feature>
<proteinExistence type="predicted"/>
<name>A0A2T5J6G4_9SPHI</name>
<evidence type="ECO:0000313" key="3">
    <source>
        <dbReference type="Proteomes" id="UP000244168"/>
    </source>
</evidence>
<sequence>MKKYEYVLISYMHKTTGRIIYLFLMYVLIAGFYFSMDELWLCGILVFVMILLTFQAYLFKFITVAHRNIFIQSVFESDVVTDLVDVKDARRLGVMGISKITLADGKFYYFMGSNESVKALNSLEGL</sequence>
<reference evidence="2 3" key="1">
    <citation type="submission" date="2018-04" db="EMBL/GenBank/DDBJ databases">
        <title>Genomic Encyclopedia of Archaeal and Bacterial Type Strains, Phase II (KMG-II): from individual species to whole genera.</title>
        <authorList>
            <person name="Goeker M."/>
        </authorList>
    </citation>
    <scope>NUCLEOTIDE SEQUENCE [LARGE SCALE GENOMIC DNA]</scope>
    <source>
        <strain evidence="2 3">DSM 26809</strain>
    </source>
</reference>
<keyword evidence="3" id="KW-1185">Reference proteome</keyword>
<accession>A0A2T5J6G4</accession>
<dbReference type="AlphaFoldDB" id="A0A2T5J6G4"/>
<organism evidence="2 3">
    <name type="scientific">Mucilaginibacter yixingensis</name>
    <dbReference type="NCBI Taxonomy" id="1295612"/>
    <lineage>
        <taxon>Bacteria</taxon>
        <taxon>Pseudomonadati</taxon>
        <taxon>Bacteroidota</taxon>
        <taxon>Sphingobacteriia</taxon>
        <taxon>Sphingobacteriales</taxon>
        <taxon>Sphingobacteriaceae</taxon>
        <taxon>Mucilaginibacter</taxon>
    </lineage>
</organism>
<dbReference type="RefSeq" id="WP_107830542.1">
    <property type="nucleotide sequence ID" value="NZ_CP160205.1"/>
</dbReference>
<gene>
    <name evidence="2" type="ORF">C8P68_107195</name>
</gene>